<comment type="caution">
    <text evidence="13">The sequence shown here is derived from an EMBL/GenBank/DDBJ whole genome shotgun (WGS) entry which is preliminary data.</text>
</comment>
<reference evidence="13 14" key="1">
    <citation type="journal article" date="2016" name="BMC Genomics">
        <title>Comparative genomics reveals Cyclospora cayetanensis possesses coccidia-like metabolism and invasion components but unique surface antigens.</title>
        <authorList>
            <person name="Liu S."/>
            <person name="Wang L."/>
            <person name="Zheng H."/>
            <person name="Xu Z."/>
            <person name="Roellig D.M."/>
            <person name="Li N."/>
            <person name="Frace M.A."/>
            <person name="Tang K."/>
            <person name="Arrowood M.J."/>
            <person name="Moss D.M."/>
            <person name="Zhang L."/>
            <person name="Feng Y."/>
            <person name="Xiao L."/>
        </authorList>
    </citation>
    <scope>NUCLEOTIDE SEQUENCE [LARGE SCALE GENOMIC DNA]</scope>
    <source>
        <strain evidence="13 14">CHN_HEN01</strain>
    </source>
</reference>
<dbReference type="GO" id="GO:0071596">
    <property type="term" value="P:ubiquitin-dependent protein catabolic process via the N-end rule pathway"/>
    <property type="evidence" value="ECO:0007669"/>
    <property type="project" value="UniProtKB-UniRule"/>
</dbReference>
<feature type="region of interest" description="Disordered" evidence="11">
    <location>
        <begin position="1114"/>
        <end position="1150"/>
    </location>
</feature>
<proteinExistence type="inferred from homology"/>
<accession>A0A1D3D5V1</accession>
<dbReference type="EMBL" id="JROU02000600">
    <property type="protein sequence ID" value="OEH78834.1"/>
    <property type="molecule type" value="Genomic_DNA"/>
</dbReference>
<dbReference type="GO" id="GO:0000151">
    <property type="term" value="C:ubiquitin ligase complex"/>
    <property type="evidence" value="ECO:0007669"/>
    <property type="project" value="TreeGrafter"/>
</dbReference>
<dbReference type="GO" id="GO:0008270">
    <property type="term" value="F:zinc ion binding"/>
    <property type="evidence" value="ECO:0007669"/>
    <property type="project" value="UniProtKB-UniRule"/>
</dbReference>
<evidence type="ECO:0000256" key="1">
    <source>
        <dbReference type="ARBA" id="ARBA00000900"/>
    </source>
</evidence>
<dbReference type="VEuPathDB" id="ToxoDB:LOC34623229"/>
<evidence type="ECO:0000256" key="10">
    <source>
        <dbReference type="RuleBase" id="RU366018"/>
    </source>
</evidence>
<keyword evidence="5 10" id="KW-0863">Zinc-finger</keyword>
<comment type="function">
    <text evidence="10">Ubiquitin ligase protein which is a component of the N-end rule pathway. Recognizes and binds to proteins bearing specific N-terminal residues that are destabilizing according to the N-end rule, leading to their ubiquitination and subsequent degradation.</text>
</comment>
<protein>
    <recommendedName>
        <fullName evidence="10">E3 ubiquitin-protein ligase</fullName>
        <ecNumber evidence="10">2.3.2.27</ecNumber>
    </recommendedName>
</protein>
<keyword evidence="6 10" id="KW-0833">Ubl conjugation pathway</keyword>
<organism evidence="13 14">
    <name type="scientific">Cyclospora cayetanensis</name>
    <dbReference type="NCBI Taxonomy" id="88456"/>
    <lineage>
        <taxon>Eukaryota</taxon>
        <taxon>Sar</taxon>
        <taxon>Alveolata</taxon>
        <taxon>Apicomplexa</taxon>
        <taxon>Conoidasida</taxon>
        <taxon>Coccidia</taxon>
        <taxon>Eucoccidiorida</taxon>
        <taxon>Eimeriorina</taxon>
        <taxon>Eimeriidae</taxon>
        <taxon>Cyclospora</taxon>
    </lineage>
</organism>
<feature type="compositionally biased region" description="Basic and acidic residues" evidence="11">
    <location>
        <begin position="1127"/>
        <end position="1139"/>
    </location>
</feature>
<evidence type="ECO:0000256" key="9">
    <source>
        <dbReference type="PROSITE-ProRule" id="PRU00508"/>
    </source>
</evidence>
<comment type="catalytic activity">
    <reaction evidence="1 10">
        <text>S-ubiquitinyl-[E2 ubiquitin-conjugating enzyme]-L-cysteine + [acceptor protein]-L-lysine = [E2 ubiquitin-conjugating enzyme]-L-cysteine + N(6)-ubiquitinyl-[acceptor protein]-L-lysine.</text>
        <dbReference type="EC" id="2.3.2.27"/>
    </reaction>
</comment>
<dbReference type="PANTHER" id="PTHR21497:SF24">
    <property type="entry name" value="E3 UBIQUITIN-PROTEIN LIGASE UBR1"/>
    <property type="match status" value="1"/>
</dbReference>
<feature type="region of interest" description="Disordered" evidence="11">
    <location>
        <begin position="1"/>
        <end position="42"/>
    </location>
</feature>
<gene>
    <name evidence="13" type="ORF">cyc_01447</name>
</gene>
<feature type="region of interest" description="Disordered" evidence="11">
    <location>
        <begin position="72"/>
        <end position="95"/>
    </location>
</feature>
<dbReference type="CDD" id="cd19673">
    <property type="entry name" value="UBR-box_UBR3"/>
    <property type="match status" value="1"/>
</dbReference>
<dbReference type="Proteomes" id="UP000095192">
    <property type="component" value="Unassembled WGS sequence"/>
</dbReference>
<dbReference type="InterPro" id="IPR039164">
    <property type="entry name" value="UBR1-like"/>
</dbReference>
<dbReference type="GO" id="GO:0005737">
    <property type="term" value="C:cytoplasm"/>
    <property type="evidence" value="ECO:0007669"/>
    <property type="project" value="TreeGrafter"/>
</dbReference>
<feature type="compositionally biased region" description="Basic and acidic residues" evidence="11">
    <location>
        <begin position="21"/>
        <end position="37"/>
    </location>
</feature>
<dbReference type="FunFam" id="2.10.110.30:FF:000002">
    <property type="entry name" value="Putative e3 ubiquitin-protein ligase ubr3"/>
    <property type="match status" value="1"/>
</dbReference>
<evidence type="ECO:0000256" key="3">
    <source>
        <dbReference type="ARBA" id="ARBA00022679"/>
    </source>
</evidence>
<dbReference type="SMART" id="SM00396">
    <property type="entry name" value="ZnF_UBR1"/>
    <property type="match status" value="1"/>
</dbReference>
<dbReference type="GO" id="GO:0061630">
    <property type="term" value="F:ubiquitin protein ligase activity"/>
    <property type="evidence" value="ECO:0007669"/>
    <property type="project" value="UniProtKB-UniRule"/>
</dbReference>
<keyword evidence="7 10" id="KW-0862">Zinc</keyword>
<feature type="region of interest" description="Disordered" evidence="11">
    <location>
        <begin position="558"/>
        <end position="591"/>
    </location>
</feature>
<dbReference type="Gene3D" id="2.10.110.30">
    <property type="match status" value="1"/>
</dbReference>
<evidence type="ECO:0000256" key="6">
    <source>
        <dbReference type="ARBA" id="ARBA00022786"/>
    </source>
</evidence>
<dbReference type="GO" id="GO:0016567">
    <property type="term" value="P:protein ubiquitination"/>
    <property type="evidence" value="ECO:0007669"/>
    <property type="project" value="UniProtKB-UniRule"/>
</dbReference>
<dbReference type="EC" id="2.3.2.27" evidence="10"/>
<dbReference type="PROSITE" id="PS51157">
    <property type="entry name" value="ZF_UBR"/>
    <property type="match status" value="1"/>
</dbReference>
<feature type="compositionally biased region" description="Low complexity" evidence="11">
    <location>
        <begin position="130"/>
        <end position="147"/>
    </location>
</feature>
<evidence type="ECO:0000256" key="8">
    <source>
        <dbReference type="ARBA" id="ARBA00046341"/>
    </source>
</evidence>
<evidence type="ECO:0000256" key="2">
    <source>
        <dbReference type="ARBA" id="ARBA00004906"/>
    </source>
</evidence>
<feature type="region of interest" description="Disordered" evidence="11">
    <location>
        <begin position="115"/>
        <end position="168"/>
    </location>
</feature>
<dbReference type="VEuPathDB" id="ToxoDB:cyc_01447"/>
<keyword evidence="14" id="KW-1185">Reference proteome</keyword>
<dbReference type="InterPro" id="IPR003126">
    <property type="entry name" value="Znf_UBR"/>
</dbReference>
<sequence length="1150" mass="124813">MERAVLSEQEGFNGAPMDVDGESHVSEDGEEVRRVDSPLEGASDLQREALPLGGEVLTEGVVGAMRTLAEEDGEMAADSHSAAAEHPAGYPTESAAAMSPLSLRWYDRRRRDPSAAGSASVRWGPPPALSPSADSSVWSSGDSLLGVDSFGGPPGPPGGPPKAPSPPAARLMLLSKARLLFVLEASPPCPPPGEKEASHEGIPSFELKLQRSALPSLEAVEAAYKGPLGQIELRRLLREALSPPDKALVHAACHVLSAQLEDPHLLLTLYSCVFSFVDPAEALRLLLPTVSASPTVEGGCAFLASLSSLRLRQSRCSQVWDGEHVAYRCLTCGGSQSSCICVACFQAGHHEGHSYFIYRSGCGGCCDCGDASAWSPSGFCALHSAGDSRDEDPTLVLPQPTQVLLLLLLRTAARHLVALCGGCHWESARHLAAELKEVCGKHEAMRRCCGRAFLEALQGTFPVAAFAARERDRETETEASIAAAGGGAFSDARLSLKERLSAPPCYPLYEGLNGLERKNLVRGVPAAPASADVGFYNPLDPPEARSAEEVNSGELLLRATAEDGTAGTFEDPQNWEKEEEEDGSNAAGSDLLVVVRLPSTETAASRRETSAAAREGGAWVPSASCLPAASMETSSKDAGEASLPTAAADVVSPKKLPAAFVSGPSACAVLLQKAHEAPRDTHGALTTLWLALMFDDWVKERFAVVFMQQYETLVLLGDSALERVTVQVLSIRSLLEKLLRLGLLLPQLFSCRLSLQLSVSYHGLPPYCVDVKHSLLRRRAYVNSMNDIRYLLAEKEMLAKFLSECPSHLHQLCGNGFLPLFLLSQGCNAHRRQTERHVEYEDESAWTHAVCLSIDLGQNASVLAELAVCLHWRPAVAFLRAVERKLSQWVQTANERDRRLDLILPLIANPDGLPSVLQQIRSRAEGSIKATSIFELPEGRQRDFFCSRHSVSLHVPLHRLYFLLLSALLAHPEREAAIRRRLQQQQQENLFKEEGETLEQPQQHLQQAVLTPQHAEDPLHAALYSLLGLSESKLLQLTTHALRALIFYHQASNGIWRRNGATLLQECLCYRRAFYQSVTFDVDMRAVRMLFCSIPPQAAILLLVLQQHLASRRGSHGEGGVVDEETGEGKGEAFKRVSAERGFPGSHESN</sequence>
<feature type="compositionally biased region" description="Pro residues" evidence="11">
    <location>
        <begin position="153"/>
        <end position="167"/>
    </location>
</feature>
<dbReference type="InParanoid" id="A0A1D3D5V1"/>
<dbReference type="PANTHER" id="PTHR21497">
    <property type="entry name" value="UBIQUITIN LIGASE E3 ALPHA-RELATED"/>
    <property type="match status" value="1"/>
</dbReference>
<evidence type="ECO:0000256" key="11">
    <source>
        <dbReference type="SAM" id="MobiDB-lite"/>
    </source>
</evidence>
<evidence type="ECO:0000259" key="12">
    <source>
        <dbReference type="PROSITE" id="PS51157"/>
    </source>
</evidence>
<evidence type="ECO:0000313" key="14">
    <source>
        <dbReference type="Proteomes" id="UP000095192"/>
    </source>
</evidence>
<feature type="domain" description="UBR-type" evidence="12">
    <location>
        <begin position="314"/>
        <end position="385"/>
    </location>
</feature>
<comment type="similarity">
    <text evidence="8 10">Belongs to the E3 ubiquitin-protein ligase UBR1-like family.</text>
</comment>
<dbReference type="UniPathway" id="UPA00143"/>
<evidence type="ECO:0000256" key="7">
    <source>
        <dbReference type="ARBA" id="ARBA00022833"/>
    </source>
</evidence>
<comment type="pathway">
    <text evidence="2 10">Protein modification; protein ubiquitination.</text>
</comment>
<evidence type="ECO:0000256" key="4">
    <source>
        <dbReference type="ARBA" id="ARBA00022723"/>
    </source>
</evidence>
<keyword evidence="3 10" id="KW-0808">Transferase</keyword>
<evidence type="ECO:0000256" key="5">
    <source>
        <dbReference type="ARBA" id="ARBA00022771"/>
    </source>
</evidence>
<evidence type="ECO:0000313" key="13">
    <source>
        <dbReference type="EMBL" id="OEH78834.1"/>
    </source>
</evidence>
<feature type="zinc finger region" description="UBR-type" evidence="9">
    <location>
        <begin position="314"/>
        <end position="385"/>
    </location>
</feature>
<dbReference type="AlphaFoldDB" id="A0A1D3D5V1"/>
<name>A0A1D3D5V1_9EIME</name>
<keyword evidence="4 10" id="KW-0479">Metal-binding</keyword>
<dbReference type="Pfam" id="PF02207">
    <property type="entry name" value="zf-UBR"/>
    <property type="match status" value="1"/>
</dbReference>